<evidence type="ECO:0000313" key="2">
    <source>
        <dbReference type="EMBL" id="MCR6507557.1"/>
    </source>
</evidence>
<evidence type="ECO:0000313" key="3">
    <source>
        <dbReference type="Proteomes" id="UP001143192"/>
    </source>
</evidence>
<reference evidence="2" key="1">
    <citation type="journal article" date="2022" name="Arch. Microbiol.">
        <title>Bacteroides muris sp. nov. isolated from the cecum of wild-derived house mice.</title>
        <authorList>
            <person name="Fokt H."/>
            <person name="Unni R."/>
            <person name="Repnik U."/>
            <person name="Schmitz R.A."/>
            <person name="Bramkamp M."/>
            <person name="Baines J.F."/>
            <person name="Unterweger D."/>
        </authorList>
    </citation>
    <scope>NUCLEOTIDE SEQUENCE</scope>
    <source>
        <strain evidence="1">KH365_2</strain>
        <strain evidence="2">KH569_7</strain>
    </source>
</reference>
<proteinExistence type="predicted"/>
<comment type="caution">
    <text evidence="2">The sequence shown here is derived from an EMBL/GenBank/DDBJ whole genome shotgun (WGS) entry which is preliminary data.</text>
</comment>
<protein>
    <submittedName>
        <fullName evidence="2">Uncharacterized protein</fullName>
    </submittedName>
</protein>
<dbReference type="Proteomes" id="UP001143810">
    <property type="component" value="Unassembled WGS sequence"/>
</dbReference>
<dbReference type="RefSeq" id="WP_168354254.1">
    <property type="nucleotide sequence ID" value="NZ_JAMZED010000047.1"/>
</dbReference>
<name>A0A9X2SWC3_9BACE</name>
<dbReference type="EMBL" id="JAMZED010000047">
    <property type="protein sequence ID" value="MCR6505979.1"/>
    <property type="molecule type" value="Genomic_DNA"/>
</dbReference>
<sequence>MMAFRMKIRLSKQAGDVSGGKAVTRAFGCCRTAHWLRLYVGSHLCTGAT</sequence>
<evidence type="ECO:0000313" key="1">
    <source>
        <dbReference type="EMBL" id="MCR6505979.1"/>
    </source>
</evidence>
<accession>A0A9X2SWC3</accession>
<reference evidence="2" key="2">
    <citation type="submission" date="2022-04" db="EMBL/GenBank/DDBJ databases">
        <authorList>
            <person name="Fokt H."/>
            <person name="Baines J."/>
        </authorList>
    </citation>
    <scope>NUCLEOTIDE SEQUENCE</scope>
    <source>
        <strain evidence="1">KH365_2</strain>
        <strain evidence="2">KH569_7</strain>
    </source>
</reference>
<dbReference type="Proteomes" id="UP001143192">
    <property type="component" value="Unassembled WGS sequence"/>
</dbReference>
<keyword evidence="3" id="KW-1185">Reference proteome</keyword>
<dbReference type="EMBL" id="JAMZEE010000008">
    <property type="protein sequence ID" value="MCR6507557.1"/>
    <property type="molecule type" value="Genomic_DNA"/>
</dbReference>
<evidence type="ECO:0000313" key="4">
    <source>
        <dbReference type="Proteomes" id="UP001143810"/>
    </source>
</evidence>
<gene>
    <name evidence="2" type="ORF">M1B78_05040</name>
    <name evidence="1" type="ORF">M1B79_15215</name>
</gene>
<organism evidence="2 4">
    <name type="scientific">Bacteroides muris</name>
    <name type="common">ex Fokt et al. 2023</name>
    <dbReference type="NCBI Taxonomy" id="2937417"/>
    <lineage>
        <taxon>Bacteria</taxon>
        <taxon>Pseudomonadati</taxon>
        <taxon>Bacteroidota</taxon>
        <taxon>Bacteroidia</taxon>
        <taxon>Bacteroidales</taxon>
        <taxon>Bacteroidaceae</taxon>
        <taxon>Bacteroides</taxon>
    </lineage>
</organism>
<dbReference type="AlphaFoldDB" id="A0A9X2SWC3"/>